<dbReference type="InterPro" id="IPR016177">
    <property type="entry name" value="DNA-bd_dom_sf"/>
</dbReference>
<evidence type="ECO:0000256" key="6">
    <source>
        <dbReference type="ARBA" id="ARBA00023163"/>
    </source>
</evidence>
<dbReference type="GO" id="GO:0005634">
    <property type="term" value="C:nucleus"/>
    <property type="evidence" value="ECO:0007669"/>
    <property type="project" value="UniProtKB-SubCell"/>
</dbReference>
<dbReference type="InterPro" id="IPR036390">
    <property type="entry name" value="WH_DNA-bd_sf"/>
</dbReference>
<feature type="DNA-binding region" description="Fork-head" evidence="8">
    <location>
        <begin position="884"/>
        <end position="977"/>
    </location>
</feature>
<feature type="region of interest" description="Disordered" evidence="10">
    <location>
        <begin position="410"/>
        <end position="437"/>
    </location>
</feature>
<dbReference type="GO" id="GO:0000978">
    <property type="term" value="F:RNA polymerase II cis-regulatory region sequence-specific DNA binding"/>
    <property type="evidence" value="ECO:0007669"/>
    <property type="project" value="TreeGrafter"/>
</dbReference>
<dbReference type="SUPFAM" id="SSF57903">
    <property type="entry name" value="FYVE/PHD zinc finger"/>
    <property type="match status" value="3"/>
</dbReference>
<keyword evidence="7 8" id="KW-0539">Nucleus</keyword>
<keyword evidence="1" id="KW-0479">Metal-binding</keyword>
<dbReference type="GO" id="GO:0008168">
    <property type="term" value="F:methyltransferase activity"/>
    <property type="evidence" value="ECO:0007669"/>
    <property type="project" value="UniProtKB-KW"/>
</dbReference>
<dbReference type="InterPro" id="IPR011011">
    <property type="entry name" value="Znf_FYVE_PHD"/>
</dbReference>
<dbReference type="Pfam" id="PF00628">
    <property type="entry name" value="PHD"/>
    <property type="match status" value="1"/>
</dbReference>
<keyword evidence="5 8" id="KW-0238">DNA-binding</keyword>
<dbReference type="SMART" id="SM00249">
    <property type="entry name" value="PHD"/>
    <property type="match status" value="3"/>
</dbReference>
<evidence type="ECO:0000256" key="2">
    <source>
        <dbReference type="ARBA" id="ARBA00022771"/>
    </source>
</evidence>
<dbReference type="InterPro" id="IPR001628">
    <property type="entry name" value="Znf_hrmn_rcpt"/>
</dbReference>
<evidence type="ECO:0000256" key="7">
    <source>
        <dbReference type="ARBA" id="ARBA00023242"/>
    </source>
</evidence>
<dbReference type="InterPro" id="IPR050211">
    <property type="entry name" value="FOX_domain-containing"/>
</dbReference>
<dbReference type="SUPFAM" id="SSF46785">
    <property type="entry name" value="Winged helix' DNA-binding domain"/>
    <property type="match status" value="1"/>
</dbReference>
<evidence type="ECO:0000256" key="8">
    <source>
        <dbReference type="PROSITE-ProRule" id="PRU00089"/>
    </source>
</evidence>
<dbReference type="PROSITE" id="PS50039">
    <property type="entry name" value="FORK_HEAD_3"/>
    <property type="match status" value="1"/>
</dbReference>
<comment type="subcellular location">
    <subcellularLocation>
        <location evidence="8">Nucleus</location>
    </subcellularLocation>
</comment>
<keyword evidence="6" id="KW-0804">Transcription</keyword>
<keyword evidence="12" id="KW-1185">Reference proteome</keyword>
<protein>
    <submittedName>
        <fullName evidence="11">Histone-lysine N-methyltransferase 2A</fullName>
    </submittedName>
</protein>
<organism evidence="11 12">
    <name type="scientific">Lepeophtheirus salmonis</name>
    <name type="common">Salmon louse</name>
    <name type="synonym">Caligus salmonis</name>
    <dbReference type="NCBI Taxonomy" id="72036"/>
    <lineage>
        <taxon>Eukaryota</taxon>
        <taxon>Metazoa</taxon>
        <taxon>Ecdysozoa</taxon>
        <taxon>Arthropoda</taxon>
        <taxon>Crustacea</taxon>
        <taxon>Multicrustacea</taxon>
        <taxon>Hexanauplia</taxon>
        <taxon>Copepoda</taxon>
        <taxon>Siphonostomatoida</taxon>
        <taxon>Caligidae</taxon>
        <taxon>Lepeophtheirus</taxon>
    </lineage>
</organism>
<dbReference type="Pfam" id="PF02008">
    <property type="entry name" value="zf-CXXC"/>
    <property type="match status" value="1"/>
</dbReference>
<keyword evidence="2 9" id="KW-0863">Zinc-finger</keyword>
<dbReference type="CDD" id="cd15508">
    <property type="entry name" value="PHD3_KMT2A_like"/>
    <property type="match status" value="1"/>
</dbReference>
<dbReference type="InterPro" id="IPR030456">
    <property type="entry name" value="TF_fork_head_CS_2"/>
</dbReference>
<dbReference type="PANTHER" id="PTHR11829">
    <property type="entry name" value="FORKHEAD BOX PROTEIN"/>
    <property type="match status" value="1"/>
</dbReference>
<dbReference type="SUPFAM" id="SSF54171">
    <property type="entry name" value="DNA-binding domain"/>
    <property type="match status" value="1"/>
</dbReference>
<dbReference type="GO" id="GO:0009653">
    <property type="term" value="P:anatomical structure morphogenesis"/>
    <property type="evidence" value="ECO:0007669"/>
    <property type="project" value="TreeGrafter"/>
</dbReference>
<dbReference type="GO" id="GO:0032259">
    <property type="term" value="P:methylation"/>
    <property type="evidence" value="ECO:0007669"/>
    <property type="project" value="UniProtKB-KW"/>
</dbReference>
<evidence type="ECO:0000256" key="9">
    <source>
        <dbReference type="PROSITE-ProRule" id="PRU00509"/>
    </source>
</evidence>
<dbReference type="PRINTS" id="PR00053">
    <property type="entry name" value="FORKHEAD"/>
</dbReference>
<feature type="region of interest" description="Disordered" evidence="10">
    <location>
        <begin position="681"/>
        <end position="713"/>
    </location>
</feature>
<dbReference type="OrthoDB" id="308383at2759"/>
<dbReference type="GO" id="GO:0000981">
    <property type="term" value="F:DNA-binding transcription factor activity, RNA polymerase II-specific"/>
    <property type="evidence" value="ECO:0007669"/>
    <property type="project" value="TreeGrafter"/>
</dbReference>
<dbReference type="PANTHER" id="PTHR11829:SF343">
    <property type="entry name" value="FORK-HEAD DOMAIN-CONTAINING PROTEIN"/>
    <property type="match status" value="1"/>
</dbReference>
<evidence type="ECO:0000256" key="3">
    <source>
        <dbReference type="ARBA" id="ARBA00022833"/>
    </source>
</evidence>
<feature type="compositionally biased region" description="Low complexity" evidence="10">
    <location>
        <begin position="419"/>
        <end position="437"/>
    </location>
</feature>
<feature type="compositionally biased region" description="Basic and acidic residues" evidence="10">
    <location>
        <begin position="681"/>
        <end position="697"/>
    </location>
</feature>
<feature type="compositionally biased region" description="Low complexity" evidence="10">
    <location>
        <begin position="73"/>
        <end position="82"/>
    </location>
</feature>
<sequence length="1267" mass="143236">MDGMLLEVTPSHLQRIMRMSRPFMGFSEEELLRSSRQGHSLRQDLQSQSHSFMYFRSVVVGSPKEKKRHWKHSASVSSPPDSKSTKKHVNIFTDNIIIEGKRRWKPTERIKESDPKSSFGLHKNSLISKKHTTGILRSFPSYATNHLKDAPEEEVSSFSSSVIKVFKLDEKTLEYLQEPKHQIKFYTAIQRSIQKMELSPPKLVEMGHSPECSFINPAGAALISEGKAYNNNNLKRVTTNLRSLSSNSHSLAGNIVCGICGAIRYFKSVLQAKKFGTFSCDSCRKFILNLIRILKEGGQLAMKCVYNTGLCIVPPQSNISDKVRCEACWLKLCLIGYHLESGMFNKLYAILPKDVYNSPILNESTSVWNSLTPYRGEVLEIKNLPELSQPLFQRFGADSCEIGHNKTVPVSEPLRKTSSPEIKSIENPSSSSPSKSSISHIVNLRLPSNWFKKSSKILSGERKGEWDVQLITPDQKILKNNAELKLYIAKTGVIIDSNVINFSLPQNTYSTDKKISTIGRCQSKTFSTDCLEVEDEIFCNDSLSGFQDYLLSSTMKIPAKRKSSSDEKDGSINFQLSPKIVRHEAPESSSENVSPKASIVSTYAKKSESHSEETHPSTPVFAKKSNVTVDEKLTSPSSMEVFAKKSTPLNLVQSSIINVHTNVLNTLSEFKNSHAQSVIQEPKEINLHKSEDRKLDENSDETDSLPNSLALNRSRRRSKKLPLKFRDNEFYRRDDASLNEKKALNITLKKIESGSSDQSEGTTSKKLKSRRCGTCAGCIAKNCKTCNRCKDMICHGGPGNLKQACVQRICLNPSPPNDVSSASKIICHNSSRRHSRGVETYTDVVGIEQREISSLMTKFSTLKDTNESMDKLSIKIKPIETKEKPKLSYSALIAIALFNLPGQRGTLSMLYEYITEKFPYYKTVDKSGWQNSIRHNLSLNKCFVRTERTNRDGIGKGSFWIFDPEKVKNGTIRNFEKLLESDELFIESESLKENLDSSSHESRSSINEEEEDDTELENSSYRNFIDDDLERVTKNGLGVLSTTKPPNEAICFLCGSAGKNSVFIHCCVCCEPFHPFCVDPGDAPNTEEEEEWVCRRCAVCQTCGQPDGKQLKCQMCRHAYHENCLQDYQKKFLNEGNPWVCTHCLRCDSCGKSEVEHYTEGVPLCSFCCLQRQKGSFCPICKDCYEEEDYNTRMMECNRCGAWVHASCENVDIEKYQVLSSLPSNIEYVCKCDLPILKKKKLLRKDKYHLVRIEDNEEEQTYCNYTL</sequence>
<dbReference type="GO" id="GO:0030154">
    <property type="term" value="P:cell differentiation"/>
    <property type="evidence" value="ECO:0007669"/>
    <property type="project" value="TreeGrafter"/>
</dbReference>
<dbReference type="CDD" id="cd15506">
    <property type="entry name" value="PHD1_KMT2A_like"/>
    <property type="match status" value="1"/>
</dbReference>
<dbReference type="PROSITE" id="PS00658">
    <property type="entry name" value="FORK_HEAD_2"/>
    <property type="match status" value="1"/>
</dbReference>
<dbReference type="InterPro" id="IPR019787">
    <property type="entry name" value="Znf_PHD-finger"/>
</dbReference>
<keyword evidence="4" id="KW-0805">Transcription regulation</keyword>
<evidence type="ECO:0000256" key="5">
    <source>
        <dbReference type="ARBA" id="ARBA00023125"/>
    </source>
</evidence>
<dbReference type="Proteomes" id="UP000675881">
    <property type="component" value="Chromosome 2"/>
</dbReference>
<keyword evidence="11" id="KW-0808">Transferase</keyword>
<dbReference type="GO" id="GO:0008270">
    <property type="term" value="F:zinc ion binding"/>
    <property type="evidence" value="ECO:0007669"/>
    <property type="project" value="UniProtKB-KW"/>
</dbReference>
<dbReference type="Pfam" id="PF00250">
    <property type="entry name" value="Forkhead"/>
    <property type="match status" value="1"/>
</dbReference>
<dbReference type="AlphaFoldDB" id="A0A7R8CQR8"/>
<dbReference type="PROSITE" id="PS50016">
    <property type="entry name" value="ZF_PHD_2"/>
    <property type="match status" value="1"/>
</dbReference>
<accession>A0A7R8CQR8</accession>
<evidence type="ECO:0000256" key="4">
    <source>
        <dbReference type="ARBA" id="ARBA00023015"/>
    </source>
</evidence>
<feature type="region of interest" description="Disordered" evidence="10">
    <location>
        <begin position="995"/>
        <end position="1019"/>
    </location>
</feature>
<dbReference type="PROSITE" id="PS51030">
    <property type="entry name" value="NUCLEAR_REC_DBD_2"/>
    <property type="match status" value="1"/>
</dbReference>
<dbReference type="InterPro" id="IPR036388">
    <property type="entry name" value="WH-like_DNA-bd_sf"/>
</dbReference>
<name>A0A7R8CQR8_LEPSM</name>
<reference evidence="11" key="1">
    <citation type="submission" date="2021-02" db="EMBL/GenBank/DDBJ databases">
        <authorList>
            <person name="Bekaert M."/>
        </authorList>
    </citation>
    <scope>NUCLEOTIDE SEQUENCE</scope>
    <source>
        <strain evidence="11">IoA-00</strain>
    </source>
</reference>
<gene>
    <name evidence="11" type="ORF">LSAA_6573</name>
</gene>
<dbReference type="InterPro" id="IPR013083">
    <property type="entry name" value="Znf_RING/FYVE/PHD"/>
</dbReference>
<dbReference type="InterPro" id="IPR001766">
    <property type="entry name" value="Fork_head_dom"/>
</dbReference>
<feature type="region of interest" description="Disordered" evidence="10">
    <location>
        <begin position="66"/>
        <end position="86"/>
    </location>
</feature>
<keyword evidence="11" id="KW-0489">Methyltransferase</keyword>
<keyword evidence="3" id="KW-0862">Zinc</keyword>
<evidence type="ECO:0000313" key="11">
    <source>
        <dbReference type="EMBL" id="CAF2864369.1"/>
    </source>
</evidence>
<dbReference type="CDD" id="cd00059">
    <property type="entry name" value="FH_FOX"/>
    <property type="match status" value="1"/>
</dbReference>
<dbReference type="EMBL" id="HG994581">
    <property type="protein sequence ID" value="CAF2864369.1"/>
    <property type="molecule type" value="Genomic_DNA"/>
</dbReference>
<evidence type="ECO:0000313" key="12">
    <source>
        <dbReference type="Proteomes" id="UP000675881"/>
    </source>
</evidence>
<dbReference type="Gene3D" id="3.30.40.10">
    <property type="entry name" value="Zinc/RING finger domain, C3HC4 (zinc finger)"/>
    <property type="match status" value="2"/>
</dbReference>
<feature type="compositionally biased region" description="Acidic residues" evidence="10">
    <location>
        <begin position="1007"/>
        <end position="1016"/>
    </location>
</feature>
<dbReference type="InterPro" id="IPR001965">
    <property type="entry name" value="Znf_PHD"/>
</dbReference>
<dbReference type="SMART" id="SM00339">
    <property type="entry name" value="FH"/>
    <property type="match status" value="1"/>
</dbReference>
<evidence type="ECO:0000256" key="10">
    <source>
        <dbReference type="SAM" id="MobiDB-lite"/>
    </source>
</evidence>
<dbReference type="Gene3D" id="1.10.10.10">
    <property type="entry name" value="Winged helix-like DNA-binding domain superfamily/Winged helix DNA-binding domain"/>
    <property type="match status" value="1"/>
</dbReference>
<dbReference type="InterPro" id="IPR002857">
    <property type="entry name" value="Znf_CXXC"/>
</dbReference>
<dbReference type="PROSITE" id="PS51058">
    <property type="entry name" value="ZF_CXXC"/>
    <property type="match status" value="1"/>
</dbReference>
<evidence type="ECO:0000256" key="1">
    <source>
        <dbReference type="ARBA" id="ARBA00022723"/>
    </source>
</evidence>
<proteinExistence type="predicted"/>